<dbReference type="KEGG" id="prel:PRELSG_0505700"/>
<dbReference type="Gene3D" id="2.160.10.10">
    <property type="entry name" value="Hexapeptide repeat proteins"/>
    <property type="match status" value="1"/>
</dbReference>
<dbReference type="GO" id="GO:0005869">
    <property type="term" value="C:dynactin complex"/>
    <property type="evidence" value="ECO:0007669"/>
    <property type="project" value="InterPro"/>
</dbReference>
<dbReference type="OMA" id="PTIGDHN"/>
<dbReference type="OrthoDB" id="2355at2759"/>
<dbReference type="GO" id="GO:0070840">
    <property type="term" value="F:dynein complex binding"/>
    <property type="evidence" value="ECO:0007669"/>
    <property type="project" value="TreeGrafter"/>
</dbReference>
<protein>
    <recommendedName>
        <fullName evidence="3">Dynactin subunit 6</fullName>
    </recommendedName>
</protein>
<evidence type="ECO:0000256" key="1">
    <source>
        <dbReference type="ARBA" id="ARBA00004245"/>
    </source>
</evidence>
<dbReference type="AlphaFoldDB" id="A0A1J1H214"/>
<dbReference type="EMBL" id="LN835300">
    <property type="protein sequence ID" value="CRG98899.1"/>
    <property type="molecule type" value="Genomic_DNA"/>
</dbReference>
<dbReference type="PANTHER" id="PTHR13072:SF0">
    <property type="entry name" value="DYNACTIN SUBUNIT 6"/>
    <property type="match status" value="1"/>
</dbReference>
<dbReference type="InterPro" id="IPR027777">
    <property type="entry name" value="DCTN6"/>
</dbReference>
<evidence type="ECO:0000256" key="3">
    <source>
        <dbReference type="ARBA" id="ARBA00016573"/>
    </source>
</evidence>
<dbReference type="GeneID" id="39735000"/>
<dbReference type="InterPro" id="IPR011004">
    <property type="entry name" value="Trimer_LpxA-like_sf"/>
</dbReference>
<gene>
    <name evidence="7" type="ORF">PRELSG_0505700</name>
</gene>
<dbReference type="SUPFAM" id="SSF51161">
    <property type="entry name" value="Trimeric LpxA-like enzymes"/>
    <property type="match status" value="1"/>
</dbReference>
<keyword evidence="8" id="KW-1185">Reference proteome</keyword>
<evidence type="ECO:0000256" key="4">
    <source>
        <dbReference type="ARBA" id="ARBA00022490"/>
    </source>
</evidence>
<dbReference type="GO" id="GO:0007052">
    <property type="term" value="P:mitotic spindle organization"/>
    <property type="evidence" value="ECO:0007669"/>
    <property type="project" value="TreeGrafter"/>
</dbReference>
<keyword evidence="4" id="KW-0963">Cytoplasm</keyword>
<evidence type="ECO:0000313" key="7">
    <source>
        <dbReference type="EMBL" id="CRG98899.1"/>
    </source>
</evidence>
<name>A0A1J1H214_PLARL</name>
<evidence type="ECO:0000256" key="2">
    <source>
        <dbReference type="ARBA" id="ARBA00007719"/>
    </source>
</evidence>
<dbReference type="RefSeq" id="XP_028531908.1">
    <property type="nucleotide sequence ID" value="XM_028675306.1"/>
</dbReference>
<dbReference type="PANTHER" id="PTHR13072">
    <property type="entry name" value="DYNACTIN 6"/>
    <property type="match status" value="1"/>
</dbReference>
<comment type="subcellular location">
    <subcellularLocation>
        <location evidence="1">Cytoplasm</location>
        <location evidence="1">Cytoskeleton</location>
    </subcellularLocation>
</comment>
<keyword evidence="5" id="KW-0206">Cytoskeleton</keyword>
<proteinExistence type="inferred from homology"/>
<accession>A0A1J1H214</accession>
<comment type="similarity">
    <text evidence="2">Belongs to the dynactin subunits 5/6 family. Dynactin subunit 6 subfamily.</text>
</comment>
<comment type="function">
    <text evidence="6">Part of the dynactin complex that activates the molecular motor dynein for ultra-processive transport along microtubules.</text>
</comment>
<dbReference type="VEuPathDB" id="PlasmoDB:PRELSG_0505700"/>
<dbReference type="Proteomes" id="UP000220158">
    <property type="component" value="Chromosome 5"/>
</dbReference>
<evidence type="ECO:0000256" key="6">
    <source>
        <dbReference type="ARBA" id="ARBA00034687"/>
    </source>
</evidence>
<evidence type="ECO:0000313" key="8">
    <source>
        <dbReference type="Proteomes" id="UP000220158"/>
    </source>
</evidence>
<reference evidence="7 8" key="1">
    <citation type="submission" date="2015-04" db="EMBL/GenBank/DDBJ databases">
        <authorList>
            <consortium name="Pathogen Informatics"/>
        </authorList>
    </citation>
    <scope>NUCLEOTIDE SEQUENCE [LARGE SCALE GENOMIC DNA]</scope>
    <source>
        <strain evidence="7 8">SGS1</strain>
    </source>
</reference>
<sequence>MSKENFRKLFSLDLDRNVNKRKHFIEKETPIYESDLSRTSSDIGHHSNSLLGLVSIKTSTDDSKNSIKSEILCTYKRVSSLSEYMFKFKKLKTQNDVSGSNIFRKFNTNKKNLDLSDLDADPSLSSEYDSTFSETSISKKITNYCNGNENNSKHTDTCDEEINKYDSKINLLIRSSENLKNYMNIEKSPLSSYLNTIYKIDTHDFNKERGSSKEVLSFVKINKEINKKDLTNGIKEVVSHTGELSYNYILKKKAINYFLKWIGRHNELISGNTQNNEKKVKKNFYKNRRIIRKIYIKDLKNKKIIKELTYNENKKLVKNIWDRKNYLYNKKNNHYFLKFFFDYIISFYSKTNRKYLSSKRNLSYLERYIIKFLFQNLHKEDMFTFKSISINSILDKNEKIENIEENDNKSSFVFSELNTNVHIGKRNIIFPGCNIIVKNAKIYIGENNLFEDNVTIINNTNKNMYIGSNNIFRSGTYIINSLKIGNKNYFDYKCQIYNSKIGCCSFIGINMYIDHKWSIKKNLKIVDNILTSMNPIFIEENINEINLRYNYLKNSELFYM</sequence>
<evidence type="ECO:0000256" key="5">
    <source>
        <dbReference type="ARBA" id="ARBA00023212"/>
    </source>
</evidence>
<organism evidence="7 8">
    <name type="scientific">Plasmodium relictum</name>
    <dbReference type="NCBI Taxonomy" id="85471"/>
    <lineage>
        <taxon>Eukaryota</taxon>
        <taxon>Sar</taxon>
        <taxon>Alveolata</taxon>
        <taxon>Apicomplexa</taxon>
        <taxon>Aconoidasida</taxon>
        <taxon>Haemosporida</taxon>
        <taxon>Plasmodiidae</taxon>
        <taxon>Plasmodium</taxon>
        <taxon>Plasmodium (Haemamoeba)</taxon>
    </lineage>
</organism>